<sequence>MTADLEVSLQEPNQNHQEPDKIQQTQVITELDGVMKEVKIQIPNDASEDAPNNISTEISLSDSDTQSPCPTVEFSQEKDAPEVSVRVYDFDMVKMKTLPRNQYKIFTSCSSQPTSYVLAGFFVAMLFIIVIITLIVVFLVDLKRA</sequence>
<keyword evidence="4" id="KW-1185">Reference proteome</keyword>
<evidence type="ECO:0000313" key="4">
    <source>
        <dbReference type="Proteomes" id="UP001642540"/>
    </source>
</evidence>
<evidence type="ECO:0000313" key="3">
    <source>
        <dbReference type="EMBL" id="CAL8100296.1"/>
    </source>
</evidence>
<organism evidence="3 4">
    <name type="scientific">Orchesella dallaii</name>
    <dbReference type="NCBI Taxonomy" id="48710"/>
    <lineage>
        <taxon>Eukaryota</taxon>
        <taxon>Metazoa</taxon>
        <taxon>Ecdysozoa</taxon>
        <taxon>Arthropoda</taxon>
        <taxon>Hexapoda</taxon>
        <taxon>Collembola</taxon>
        <taxon>Entomobryomorpha</taxon>
        <taxon>Entomobryoidea</taxon>
        <taxon>Orchesellidae</taxon>
        <taxon>Orchesellinae</taxon>
        <taxon>Orchesella</taxon>
    </lineage>
</organism>
<accession>A0ABP1QEB5</accession>
<feature type="region of interest" description="Disordered" evidence="1">
    <location>
        <begin position="44"/>
        <end position="77"/>
    </location>
</feature>
<gene>
    <name evidence="3" type="ORF">ODALV1_LOCUS10498</name>
</gene>
<feature type="compositionally biased region" description="Polar residues" evidence="1">
    <location>
        <begin position="50"/>
        <end position="69"/>
    </location>
</feature>
<name>A0ABP1QEB5_9HEXA</name>
<keyword evidence="2" id="KW-0812">Transmembrane</keyword>
<feature type="region of interest" description="Disordered" evidence="1">
    <location>
        <begin position="1"/>
        <end position="22"/>
    </location>
</feature>
<feature type="compositionally biased region" description="Polar residues" evidence="1">
    <location>
        <begin position="10"/>
        <end position="22"/>
    </location>
</feature>
<reference evidence="3 4" key="1">
    <citation type="submission" date="2024-08" db="EMBL/GenBank/DDBJ databases">
        <authorList>
            <person name="Cucini C."/>
            <person name="Frati F."/>
        </authorList>
    </citation>
    <scope>NUCLEOTIDE SEQUENCE [LARGE SCALE GENOMIC DNA]</scope>
</reference>
<protein>
    <submittedName>
        <fullName evidence="3">Uncharacterized protein</fullName>
    </submittedName>
</protein>
<dbReference type="Proteomes" id="UP001642540">
    <property type="component" value="Unassembled WGS sequence"/>
</dbReference>
<dbReference type="EMBL" id="CAXLJM020000032">
    <property type="protein sequence ID" value="CAL8100296.1"/>
    <property type="molecule type" value="Genomic_DNA"/>
</dbReference>
<keyword evidence="2" id="KW-1133">Transmembrane helix</keyword>
<comment type="caution">
    <text evidence="3">The sequence shown here is derived from an EMBL/GenBank/DDBJ whole genome shotgun (WGS) entry which is preliminary data.</text>
</comment>
<keyword evidence="2" id="KW-0472">Membrane</keyword>
<evidence type="ECO:0000256" key="2">
    <source>
        <dbReference type="SAM" id="Phobius"/>
    </source>
</evidence>
<evidence type="ECO:0000256" key="1">
    <source>
        <dbReference type="SAM" id="MobiDB-lite"/>
    </source>
</evidence>
<feature type="transmembrane region" description="Helical" evidence="2">
    <location>
        <begin position="116"/>
        <end position="140"/>
    </location>
</feature>
<proteinExistence type="predicted"/>